<dbReference type="PANTHER" id="PTHR42208">
    <property type="entry name" value="HEAVY METAL TRANSPORTER-RELATED"/>
    <property type="match status" value="1"/>
</dbReference>
<reference evidence="8" key="1">
    <citation type="submission" date="2021-05" db="EMBL/GenBank/DDBJ databases">
        <authorList>
            <person name="Pietrasiak N."/>
            <person name="Ward R."/>
            <person name="Stajich J.E."/>
            <person name="Kurbessoian T."/>
        </authorList>
    </citation>
    <scope>NUCLEOTIDE SEQUENCE</scope>
    <source>
        <strain evidence="8">UHER 2000/2452</strain>
    </source>
</reference>
<name>A0A951Q9K7_9CYAN</name>
<dbReference type="Pfam" id="PF13386">
    <property type="entry name" value="DsbD_2"/>
    <property type="match status" value="1"/>
</dbReference>
<dbReference type="GO" id="GO:0016020">
    <property type="term" value="C:membrane"/>
    <property type="evidence" value="ECO:0007669"/>
    <property type="project" value="UniProtKB-SubCell"/>
</dbReference>
<feature type="domain" description="Ferric oxidoreductase" evidence="6">
    <location>
        <begin position="241"/>
        <end position="354"/>
    </location>
</feature>
<keyword evidence="2 5" id="KW-0812">Transmembrane</keyword>
<evidence type="ECO:0000259" key="6">
    <source>
        <dbReference type="Pfam" id="PF01794"/>
    </source>
</evidence>
<organism evidence="8 9">
    <name type="scientific">Drouetiella hepatica Uher 2000/2452</name>
    <dbReference type="NCBI Taxonomy" id="904376"/>
    <lineage>
        <taxon>Bacteria</taxon>
        <taxon>Bacillati</taxon>
        <taxon>Cyanobacteriota</taxon>
        <taxon>Cyanophyceae</taxon>
        <taxon>Oculatellales</taxon>
        <taxon>Oculatellaceae</taxon>
        <taxon>Drouetiella</taxon>
    </lineage>
</organism>
<dbReference type="EMBL" id="JAHHHD010000007">
    <property type="protein sequence ID" value="MBW4658691.1"/>
    <property type="molecule type" value="Genomic_DNA"/>
</dbReference>
<evidence type="ECO:0000313" key="8">
    <source>
        <dbReference type="EMBL" id="MBW4658691.1"/>
    </source>
</evidence>
<evidence type="ECO:0000259" key="7">
    <source>
        <dbReference type="Pfam" id="PF13386"/>
    </source>
</evidence>
<feature type="transmembrane region" description="Helical" evidence="5">
    <location>
        <begin position="370"/>
        <end position="391"/>
    </location>
</feature>
<feature type="transmembrane region" description="Helical" evidence="5">
    <location>
        <begin position="240"/>
        <end position="259"/>
    </location>
</feature>
<feature type="transmembrane region" description="Helical" evidence="5">
    <location>
        <begin position="214"/>
        <end position="234"/>
    </location>
</feature>
<comment type="subcellular location">
    <subcellularLocation>
        <location evidence="1">Membrane</location>
        <topology evidence="1">Multi-pass membrane protein</topology>
    </subcellularLocation>
</comment>
<keyword evidence="3 5" id="KW-1133">Transmembrane helix</keyword>
<reference evidence="8" key="2">
    <citation type="journal article" date="2022" name="Microbiol. Resour. Announc.">
        <title>Metagenome Sequencing to Explore Phylogenomics of Terrestrial Cyanobacteria.</title>
        <authorList>
            <person name="Ward R.D."/>
            <person name="Stajich J.E."/>
            <person name="Johansen J.R."/>
            <person name="Huntemann M."/>
            <person name="Clum A."/>
            <person name="Foster B."/>
            <person name="Foster B."/>
            <person name="Roux S."/>
            <person name="Palaniappan K."/>
            <person name="Varghese N."/>
            <person name="Mukherjee S."/>
            <person name="Reddy T.B.K."/>
            <person name="Daum C."/>
            <person name="Copeland A."/>
            <person name="Chen I.A."/>
            <person name="Ivanova N.N."/>
            <person name="Kyrpides N.C."/>
            <person name="Shapiro N."/>
            <person name="Eloe-Fadrosh E.A."/>
            <person name="Pietrasiak N."/>
        </authorList>
    </citation>
    <scope>NUCLEOTIDE SEQUENCE</scope>
    <source>
        <strain evidence="8">UHER 2000/2452</strain>
    </source>
</reference>
<gene>
    <name evidence="8" type="ORF">KME15_08455</name>
</gene>
<evidence type="ECO:0000256" key="4">
    <source>
        <dbReference type="ARBA" id="ARBA00023136"/>
    </source>
</evidence>
<feature type="transmembrane region" description="Helical" evidence="5">
    <location>
        <begin position="308"/>
        <end position="329"/>
    </location>
</feature>
<feature type="transmembrane region" description="Helical" evidence="5">
    <location>
        <begin position="271"/>
        <end position="288"/>
    </location>
</feature>
<comment type="caution">
    <text evidence="8">The sequence shown here is derived from an EMBL/GenBank/DDBJ whole genome shotgun (WGS) entry which is preliminary data.</text>
</comment>
<dbReference type="Pfam" id="PF01794">
    <property type="entry name" value="Ferric_reduct"/>
    <property type="match status" value="1"/>
</dbReference>
<feature type="transmembrane region" description="Helical" evidence="5">
    <location>
        <begin position="58"/>
        <end position="78"/>
    </location>
</feature>
<feature type="transmembrane region" description="Helical" evidence="5">
    <location>
        <begin position="341"/>
        <end position="364"/>
    </location>
</feature>
<keyword evidence="4 5" id="KW-0472">Membrane</keyword>
<dbReference type="InterPro" id="IPR013130">
    <property type="entry name" value="Fe3_Rdtase_TM_dom"/>
</dbReference>
<dbReference type="AlphaFoldDB" id="A0A951Q9K7"/>
<feature type="domain" description="Urease accessory protein UreH-like transmembrane" evidence="7">
    <location>
        <begin position="8"/>
        <end position="228"/>
    </location>
</feature>
<evidence type="ECO:0000256" key="5">
    <source>
        <dbReference type="SAM" id="Phobius"/>
    </source>
</evidence>
<proteinExistence type="predicted"/>
<protein>
    <submittedName>
        <fullName evidence="8">Sulfite exporter TauE/SafE family protein</fullName>
    </submittedName>
</protein>
<dbReference type="InterPro" id="IPR039447">
    <property type="entry name" value="UreH-like_TM_dom"/>
</dbReference>
<evidence type="ECO:0000256" key="1">
    <source>
        <dbReference type="ARBA" id="ARBA00004141"/>
    </source>
</evidence>
<accession>A0A951Q9K7</accession>
<feature type="transmembrane region" description="Helical" evidence="5">
    <location>
        <begin position="147"/>
        <end position="166"/>
    </location>
</feature>
<dbReference type="Proteomes" id="UP000757435">
    <property type="component" value="Unassembled WGS sequence"/>
</dbReference>
<sequence length="428" mass="46329">MLDLFLIASLGFLGSFGHCAGMCGPITAAFSLSSPALPFSASPIAWRHQLRFHLLLNLGRILSYVLVGAAIGAIGSVLVSGGQMAGVGSLLRRGMAILTGLLLIGFGLSQINPGMLPRLPFLHPLASGKLHQRLSSAMVRLSLKPQVWTPLLLGLVWGLIPCGFLYTAQIKAAETASLSQGVATMLAFGLGTLPMMLVVGLSTSRVSADRRSQLFRMGGWVTLTIGILTLWRTGDTMVDYTGHAALICLLLALIARPISRIWGFPLRYRRSLGLGAFVLSVAHMVHMAEHSWGWNWDAVFFMLPQHQLAIALGLASLTLLIPAAITSFDRAQRRLGKIWRSLHLLSIPALCLAVGHTMLIGSHYLGAMQIAVSSQVLTAGLGAIALGVLLIRCRWVWSLFSLEKFYVSPYQVQPAQQVEQDQRIEQVK</sequence>
<evidence type="ECO:0000256" key="3">
    <source>
        <dbReference type="ARBA" id="ARBA00022989"/>
    </source>
</evidence>
<evidence type="ECO:0000256" key="2">
    <source>
        <dbReference type="ARBA" id="ARBA00022692"/>
    </source>
</evidence>
<dbReference type="PANTHER" id="PTHR42208:SF1">
    <property type="entry name" value="HEAVY METAL TRANSPORTER"/>
    <property type="match status" value="1"/>
</dbReference>
<evidence type="ECO:0000313" key="9">
    <source>
        <dbReference type="Proteomes" id="UP000757435"/>
    </source>
</evidence>
<feature type="transmembrane region" description="Helical" evidence="5">
    <location>
        <begin position="90"/>
        <end position="108"/>
    </location>
</feature>
<feature type="transmembrane region" description="Helical" evidence="5">
    <location>
        <begin position="178"/>
        <end position="202"/>
    </location>
</feature>